<evidence type="ECO:0000313" key="8">
    <source>
        <dbReference type="Proteomes" id="UP000823201"/>
    </source>
</evidence>
<dbReference type="Pfam" id="PF04133">
    <property type="entry name" value="Vps55"/>
    <property type="match status" value="1"/>
</dbReference>
<dbReference type="GO" id="GO:0006508">
    <property type="term" value="P:proteolysis"/>
    <property type="evidence" value="ECO:0007669"/>
    <property type="project" value="UniProtKB-KW"/>
</dbReference>
<name>A0ABS2Q696_9BACL</name>
<dbReference type="InterPro" id="IPR052165">
    <property type="entry name" value="Membrane_assoc_protease"/>
</dbReference>
<dbReference type="InterPro" id="IPR012340">
    <property type="entry name" value="NA-bd_OB-fold"/>
</dbReference>
<evidence type="ECO:0000256" key="2">
    <source>
        <dbReference type="ARBA" id="ARBA00022692"/>
    </source>
</evidence>
<feature type="transmembrane region" description="Helical" evidence="5">
    <location>
        <begin position="53"/>
        <end position="70"/>
    </location>
</feature>
<keyword evidence="7" id="KW-0645">Protease</keyword>
<feature type="transmembrane region" description="Helical" evidence="5">
    <location>
        <begin position="77"/>
        <end position="96"/>
    </location>
</feature>
<sequence length="213" mass="23184">MSFLSYPAGGFVVVLLASCLLFAELLFKAKGLSGLMGCGLFILYFNYFLTDQASPWIVGLLIGGLLLIIIDGKLFTTGIIGVIGFVLMILGCALPAPSLLYGMLVGIAFVIGTLGSLFFRRFLPKREYLEKLTLHEQLTSEKGYNSINSDYQRLVGKTGFTVTPFHPVGTVKIDGHNYSAVTDGLFLDSKCPVRVVSVDGTRIVIDKEEQKAE</sequence>
<reference evidence="7 8" key="1">
    <citation type="submission" date="2021-01" db="EMBL/GenBank/DDBJ databases">
        <title>Genomic Encyclopedia of Type Strains, Phase IV (KMG-IV): sequencing the most valuable type-strain genomes for metagenomic binning, comparative biology and taxonomic classification.</title>
        <authorList>
            <person name="Goeker M."/>
        </authorList>
    </citation>
    <scope>NUCLEOTIDE SEQUENCE [LARGE SCALE GENOMIC DNA]</scope>
    <source>
        <strain evidence="7 8">DSM 100968</strain>
    </source>
</reference>
<evidence type="ECO:0000256" key="5">
    <source>
        <dbReference type="SAM" id="Phobius"/>
    </source>
</evidence>
<dbReference type="InterPro" id="IPR002810">
    <property type="entry name" value="NfeD-like_C"/>
</dbReference>
<feature type="transmembrane region" description="Helical" evidence="5">
    <location>
        <begin position="102"/>
        <end position="123"/>
    </location>
</feature>
<dbReference type="Proteomes" id="UP000823201">
    <property type="component" value="Unassembled WGS sequence"/>
</dbReference>
<dbReference type="SUPFAM" id="SSF141322">
    <property type="entry name" value="NfeD domain-like"/>
    <property type="match status" value="1"/>
</dbReference>
<keyword evidence="8" id="KW-1185">Reference proteome</keyword>
<dbReference type="PANTHER" id="PTHR33507">
    <property type="entry name" value="INNER MEMBRANE PROTEIN YBBJ"/>
    <property type="match status" value="1"/>
</dbReference>
<protein>
    <submittedName>
        <fullName evidence="7">Membrane-bound ClpP family serine protease</fullName>
    </submittedName>
</protein>
<comment type="caution">
    <text evidence="7">The sequence shown here is derived from an EMBL/GenBank/DDBJ whole genome shotgun (WGS) entry which is preliminary data.</text>
</comment>
<dbReference type="PANTHER" id="PTHR33507:SF3">
    <property type="entry name" value="INNER MEMBRANE PROTEIN YBBJ"/>
    <property type="match status" value="1"/>
</dbReference>
<gene>
    <name evidence="7" type="ORF">JOC27_000757</name>
</gene>
<accession>A0ABS2Q696</accession>
<evidence type="ECO:0000259" key="6">
    <source>
        <dbReference type="Pfam" id="PF01957"/>
    </source>
</evidence>
<dbReference type="Pfam" id="PF01957">
    <property type="entry name" value="NfeD"/>
    <property type="match status" value="1"/>
</dbReference>
<evidence type="ECO:0000256" key="1">
    <source>
        <dbReference type="ARBA" id="ARBA00004141"/>
    </source>
</evidence>
<keyword evidence="4 5" id="KW-0472">Membrane</keyword>
<keyword evidence="2 5" id="KW-0812">Transmembrane</keyword>
<feature type="transmembrane region" description="Helical" evidence="5">
    <location>
        <begin position="30"/>
        <end position="47"/>
    </location>
</feature>
<feature type="domain" description="NfeD-like C-terminal" evidence="6">
    <location>
        <begin position="152"/>
        <end position="207"/>
    </location>
</feature>
<comment type="subcellular location">
    <subcellularLocation>
        <location evidence="1">Membrane</location>
        <topology evidence="1">Multi-pass membrane protein</topology>
    </subcellularLocation>
</comment>
<proteinExistence type="predicted"/>
<evidence type="ECO:0000256" key="3">
    <source>
        <dbReference type="ARBA" id="ARBA00022989"/>
    </source>
</evidence>
<dbReference type="GO" id="GO:0008233">
    <property type="term" value="F:peptidase activity"/>
    <property type="evidence" value="ECO:0007669"/>
    <property type="project" value="UniProtKB-KW"/>
</dbReference>
<dbReference type="EMBL" id="JAFBEV010000005">
    <property type="protein sequence ID" value="MBM7657314.1"/>
    <property type="molecule type" value="Genomic_DNA"/>
</dbReference>
<organism evidence="7 8">
    <name type="scientific">Sporolactobacillus spathodeae</name>
    <dbReference type="NCBI Taxonomy" id="1465502"/>
    <lineage>
        <taxon>Bacteria</taxon>
        <taxon>Bacillati</taxon>
        <taxon>Bacillota</taxon>
        <taxon>Bacilli</taxon>
        <taxon>Bacillales</taxon>
        <taxon>Sporolactobacillaceae</taxon>
        <taxon>Sporolactobacillus</taxon>
    </lineage>
</organism>
<keyword evidence="3 5" id="KW-1133">Transmembrane helix</keyword>
<evidence type="ECO:0000256" key="4">
    <source>
        <dbReference type="ARBA" id="ARBA00023136"/>
    </source>
</evidence>
<dbReference type="Gene3D" id="2.40.50.140">
    <property type="entry name" value="Nucleic acid-binding proteins"/>
    <property type="match status" value="1"/>
</dbReference>
<evidence type="ECO:0000313" key="7">
    <source>
        <dbReference type="EMBL" id="MBM7657314.1"/>
    </source>
</evidence>
<feature type="transmembrane region" description="Helical" evidence="5">
    <location>
        <begin position="6"/>
        <end position="23"/>
    </location>
</feature>
<dbReference type="RefSeq" id="WP_205005663.1">
    <property type="nucleotide sequence ID" value="NZ_CBCRXA010000004.1"/>
</dbReference>
<dbReference type="InterPro" id="IPR007262">
    <property type="entry name" value="Vps55/LEPROT"/>
</dbReference>
<keyword evidence="7" id="KW-0378">Hydrolase</keyword>